<dbReference type="SUPFAM" id="SSF53784">
    <property type="entry name" value="Phosphofructokinase"/>
    <property type="match status" value="1"/>
</dbReference>
<keyword evidence="7 10" id="KW-0460">Magnesium</keyword>
<dbReference type="InterPro" id="IPR054846">
    <property type="entry name" value="PFKA_PPi_Ttgales"/>
</dbReference>
<evidence type="ECO:0000256" key="10">
    <source>
        <dbReference type="HAMAP-Rule" id="MF_01979"/>
    </source>
</evidence>
<evidence type="ECO:0000256" key="9">
    <source>
        <dbReference type="ARBA" id="ARBA00048072"/>
    </source>
</evidence>
<name>D5ML99_METO1</name>
<evidence type="ECO:0000256" key="8">
    <source>
        <dbReference type="ARBA" id="ARBA00023152"/>
    </source>
</evidence>
<comment type="activity regulation">
    <text evidence="10">Non-allosteric.</text>
</comment>
<dbReference type="HAMAP" id="MF_01979">
    <property type="entry name" value="Phosphofructokinase_II_Short"/>
    <property type="match status" value="1"/>
</dbReference>
<feature type="site" description="Important for catalytic activity; stabilizes the transition state when the phosphoryl donor is PPi" evidence="10">
    <location>
        <position position="130"/>
    </location>
</feature>
<dbReference type="PANTHER" id="PTHR43650">
    <property type="entry name" value="PYROPHOSPHATE--FRUCTOSE 6-PHOSPHATE 1-PHOSPHOTRANSFERASE"/>
    <property type="match status" value="1"/>
</dbReference>
<accession>D5ML99</accession>
<feature type="domain" description="Phosphofructokinase" evidence="11">
    <location>
        <begin position="4"/>
        <end position="320"/>
    </location>
</feature>
<dbReference type="EC" id="2.7.1.90" evidence="10"/>
<dbReference type="Gene3D" id="3.40.50.460">
    <property type="entry name" value="Phosphofructokinase domain"/>
    <property type="match status" value="1"/>
</dbReference>
<dbReference type="Pfam" id="PF00365">
    <property type="entry name" value="PFK"/>
    <property type="match status" value="1"/>
</dbReference>
<evidence type="ECO:0000256" key="6">
    <source>
        <dbReference type="ARBA" id="ARBA00022777"/>
    </source>
</evidence>
<evidence type="ECO:0000256" key="3">
    <source>
        <dbReference type="ARBA" id="ARBA00022490"/>
    </source>
</evidence>
<dbReference type="PANTHER" id="PTHR43650:SF1">
    <property type="entry name" value="PYROPHOSPHATE--FRUCTOSE 6-PHOSPHATE 1-PHOSPHOTRANSFERASE SUBUNIT BETA 2"/>
    <property type="match status" value="1"/>
</dbReference>
<protein>
    <recommendedName>
        <fullName evidence="10">Pyrophosphate--fructose 6-phosphate 1-phosphotransferase</fullName>
        <ecNumber evidence="10">2.7.1.90</ecNumber>
    </recommendedName>
    <alternativeName>
        <fullName evidence="10">6-phosphofructokinase, pyrophosphate dependent</fullName>
    </alternativeName>
    <alternativeName>
        <fullName evidence="10">PPi-dependent phosphofructokinase</fullName>
        <shortName evidence="10">PPi-PFK</shortName>
    </alternativeName>
    <alternativeName>
        <fullName evidence="10">Pyrophosphate-dependent 6-phosphofructose-1-kinase</fullName>
    </alternativeName>
</protein>
<gene>
    <name evidence="10" type="primary">pfp</name>
    <name evidence="12" type="ORF">DAMO_0695</name>
</gene>
<dbReference type="InterPro" id="IPR035966">
    <property type="entry name" value="PKF_sf"/>
</dbReference>
<comment type="subcellular location">
    <subcellularLocation>
        <location evidence="10">Cytoplasm</location>
    </subcellularLocation>
</comment>
<dbReference type="AlphaFoldDB" id="D5ML99"/>
<comment type="subunit">
    <text evidence="10">Homodimer.</text>
</comment>
<dbReference type="HOGENOM" id="CLU_020655_0_0_0"/>
<dbReference type="STRING" id="671143.DAMO_0695"/>
<dbReference type="KEGG" id="mox:DAMO_0695"/>
<dbReference type="Gene3D" id="3.40.50.450">
    <property type="match status" value="1"/>
</dbReference>
<dbReference type="GO" id="GO:0005829">
    <property type="term" value="C:cytosol"/>
    <property type="evidence" value="ECO:0007669"/>
    <property type="project" value="TreeGrafter"/>
</dbReference>
<dbReference type="InterPro" id="IPR011403">
    <property type="entry name" value="PPi-PFK_TM0289"/>
</dbReference>
<reference evidence="12 13" key="1">
    <citation type="journal article" date="2010" name="Nature">
        <title>Nitrite-driven anaerobic methane oxidation by oxygenic bacteria.</title>
        <authorList>
            <person name="Ettwig K.F."/>
            <person name="Butler M.K."/>
            <person name="Le Paslier D."/>
            <person name="Pelletier E."/>
            <person name="Mangenot S."/>
            <person name="Kuypers M.M.M."/>
            <person name="Schreiber F."/>
            <person name="Dutilh B.E."/>
            <person name="Zedelius J."/>
            <person name="de Beer D."/>
            <person name="Gloerich J."/>
            <person name="Wessels H.J.C.T."/>
            <person name="van Allen T."/>
            <person name="Luesken F."/>
            <person name="Wu M."/>
            <person name="van de Pas-Schoonen K.T."/>
            <person name="Op den Camp H.J.M."/>
            <person name="Janssen-Megens E.M."/>
            <person name="Francoijs K-J."/>
            <person name="Stunnenberg H."/>
            <person name="Weissenbach J."/>
            <person name="Jetten M.S.M."/>
            <person name="Strous M."/>
        </authorList>
    </citation>
    <scope>NUCLEOTIDE SEQUENCE [LARGE SCALE GENOMIC DNA]</scope>
</reference>
<comment type="catalytic activity">
    <reaction evidence="9 10">
        <text>beta-D-fructose 6-phosphate + diphosphate = beta-D-fructose 1,6-bisphosphate + phosphate + H(+)</text>
        <dbReference type="Rhea" id="RHEA:13613"/>
        <dbReference type="ChEBI" id="CHEBI:15378"/>
        <dbReference type="ChEBI" id="CHEBI:32966"/>
        <dbReference type="ChEBI" id="CHEBI:33019"/>
        <dbReference type="ChEBI" id="CHEBI:43474"/>
        <dbReference type="ChEBI" id="CHEBI:57634"/>
        <dbReference type="EC" id="2.7.1.90"/>
    </reaction>
</comment>
<evidence type="ECO:0000259" key="11">
    <source>
        <dbReference type="Pfam" id="PF00365"/>
    </source>
</evidence>
<dbReference type="GO" id="GO:0006002">
    <property type="term" value="P:fructose 6-phosphate metabolic process"/>
    <property type="evidence" value="ECO:0007669"/>
    <property type="project" value="InterPro"/>
</dbReference>
<dbReference type="PIRSF" id="PIRSF036482">
    <property type="entry name" value="PPi_PFK_TM0289"/>
    <property type="match status" value="1"/>
</dbReference>
<keyword evidence="6 10" id="KW-0418">Kinase</keyword>
<keyword evidence="5 10" id="KW-0479">Metal-binding</keyword>
<dbReference type="EMBL" id="FP565575">
    <property type="protein sequence ID" value="CBE67765.1"/>
    <property type="molecule type" value="Genomic_DNA"/>
</dbReference>
<evidence type="ECO:0000313" key="13">
    <source>
        <dbReference type="Proteomes" id="UP000006898"/>
    </source>
</evidence>
<dbReference type="Proteomes" id="UP000006898">
    <property type="component" value="Chromosome"/>
</dbReference>
<dbReference type="GO" id="GO:0047334">
    <property type="term" value="F:diphosphate-fructose-6-phosphate 1-phosphotransferase activity"/>
    <property type="evidence" value="ECO:0007669"/>
    <property type="project" value="UniProtKB-EC"/>
</dbReference>
<comment type="similarity">
    <text evidence="10">Belongs to the phosphofructokinase type A (PFKA) family. PPi-dependent PFK group II subfamily. Clade 'Short' sub-subfamily.</text>
</comment>
<dbReference type="GO" id="GO:0046872">
    <property type="term" value="F:metal ion binding"/>
    <property type="evidence" value="ECO:0007669"/>
    <property type="project" value="UniProtKB-KW"/>
</dbReference>
<keyword evidence="4 10" id="KW-0808">Transferase</keyword>
<dbReference type="GO" id="GO:0009749">
    <property type="term" value="P:response to glucose"/>
    <property type="evidence" value="ECO:0007669"/>
    <property type="project" value="TreeGrafter"/>
</dbReference>
<dbReference type="GO" id="GO:0003872">
    <property type="term" value="F:6-phosphofructokinase activity"/>
    <property type="evidence" value="ECO:0007669"/>
    <property type="project" value="UniProtKB-UniRule"/>
</dbReference>
<dbReference type="PATRIC" id="fig|671143.5.peg.603"/>
<evidence type="ECO:0000256" key="5">
    <source>
        <dbReference type="ARBA" id="ARBA00022723"/>
    </source>
</evidence>
<feature type="site" description="Important for catalytic activity and substrate specificity; stabilizes the transition state when the phosphoryl donor is PPi; prevents ATP from binding by mimicking the alpha-phosphate group of ATP" evidence="10">
    <location>
        <position position="107"/>
    </location>
</feature>
<sequence>MKTLAMLVGGGPAPGINGVIAAATIEARNHGVRVLGFYDGFKWLARGDTGHVIELEIDGISRIHFEGGSILRTSRTNPTKSQETLRNTIEALEKLEVSGLLTIGGDDTAFASYRLSDAVKGRIAVAHVPKTIDNDLPLPQEVATFGFTTACNLGKEIVQNLMDDAETTDRWFFITVMGRRAGHLALGIGGAAGATLTVIGEEFSEPRIPLQTLVDILEGAVIKRRTSGKGHGVAILSEGLADKLDPAEFGSVEQDGYGNVRLSELVLGRVLKERVAESLRARGIDVTIVAKDIGYELRCAPPGALDIQYCRSLGYWATRFLLDGQTEAMVTIQGGKMVPIPFQKMLDHRTGKIRVRYVDIDSESYQTLRAYMIRLEFQDFETSGQIEALARDGHLEPTAFTNRFRYLGERTKGSSQ</sequence>
<feature type="binding site" evidence="10">
    <location>
        <begin position="177"/>
        <end position="179"/>
    </location>
    <ligand>
        <name>substrate</name>
    </ligand>
</feature>
<comment type="cofactor">
    <cofactor evidence="1 10">
        <name>Mg(2+)</name>
        <dbReference type="ChEBI" id="CHEBI:18420"/>
    </cofactor>
</comment>
<evidence type="ECO:0000256" key="4">
    <source>
        <dbReference type="ARBA" id="ARBA00022679"/>
    </source>
</evidence>
<feature type="binding site" evidence="10">
    <location>
        <begin position="131"/>
        <end position="133"/>
    </location>
    <ligand>
        <name>substrate</name>
    </ligand>
</feature>
<evidence type="ECO:0000256" key="1">
    <source>
        <dbReference type="ARBA" id="ARBA00001946"/>
    </source>
</evidence>
<feature type="binding site" evidence="10">
    <location>
        <position position="106"/>
    </location>
    <ligand>
        <name>Mg(2+)</name>
        <dbReference type="ChEBI" id="CHEBI:18420"/>
        <note>catalytic</note>
    </ligand>
</feature>
<dbReference type="eggNOG" id="COG0205">
    <property type="taxonomic scope" value="Bacteria"/>
</dbReference>
<evidence type="ECO:0000313" key="12">
    <source>
        <dbReference type="EMBL" id="CBE67765.1"/>
    </source>
</evidence>
<feature type="active site" description="Proton acceptor" evidence="10">
    <location>
        <position position="133"/>
    </location>
</feature>
<dbReference type="NCBIfam" id="NF041103">
    <property type="entry name" value="PFKA_PPi_Ttgales"/>
    <property type="match status" value="1"/>
</dbReference>
<evidence type="ECO:0000256" key="7">
    <source>
        <dbReference type="ARBA" id="ARBA00022842"/>
    </source>
</evidence>
<organism evidence="12 13">
    <name type="scientific">Methylomirabilis oxygeniifera</name>
    <dbReference type="NCBI Taxonomy" id="671143"/>
    <lineage>
        <taxon>Bacteria</taxon>
        <taxon>Candidatus Methylomirabilota</taxon>
        <taxon>Candidatus Methylomirabilia</taxon>
        <taxon>Candidatus Methylomirabilales</taxon>
        <taxon>Candidatus Methylomirabilaceae</taxon>
        <taxon>Candidatus Methylomirabilis</taxon>
    </lineage>
</organism>
<dbReference type="UniPathway" id="UPA00109">
    <property type="reaction ID" value="UER00182"/>
</dbReference>
<evidence type="ECO:0000256" key="2">
    <source>
        <dbReference type="ARBA" id="ARBA00003138"/>
    </source>
</evidence>
<dbReference type="InterPro" id="IPR000023">
    <property type="entry name" value="Phosphofructokinase_dom"/>
</dbReference>
<keyword evidence="3 10" id="KW-0963">Cytoplasm</keyword>
<dbReference type="PRINTS" id="PR00476">
    <property type="entry name" value="PHFRCTKINASE"/>
</dbReference>
<feature type="binding site" evidence="10">
    <location>
        <position position="238"/>
    </location>
    <ligand>
        <name>substrate</name>
    </ligand>
</feature>
<dbReference type="InterPro" id="IPR022953">
    <property type="entry name" value="ATP_PFK"/>
</dbReference>
<feature type="binding site" evidence="10">
    <location>
        <begin position="295"/>
        <end position="298"/>
    </location>
    <ligand>
        <name>substrate</name>
    </ligand>
</feature>
<feature type="binding site" evidence="10">
    <location>
        <position position="11"/>
    </location>
    <ligand>
        <name>diphosphate</name>
        <dbReference type="ChEBI" id="CHEBI:33019"/>
    </ligand>
</feature>
<comment type="function">
    <text evidence="2 10">Catalyzes the phosphorylation of D-fructose 6-phosphate, the first committing step of glycolysis. Uses inorganic phosphate (PPi) as phosphoryl donor instead of ATP like common ATP-dependent phosphofructokinases (ATP-PFKs), which renders the reaction reversible, and can thus function both in glycolysis and gluconeogenesis. Consistently, PPi-PFK can replace the enzymes of both the forward (ATP-PFK) and reverse (fructose-bisphosphatase (FBPase)) reactions.</text>
</comment>
<keyword evidence="8 10" id="KW-0324">Glycolysis</keyword>
<proteinExistence type="inferred from homology"/>
<comment type="pathway">
    <text evidence="10">Carbohydrate degradation; glycolysis; D-glyceraldehyde 3-phosphate and glycerone phosphate from D-glucose: step 3/4.</text>
</comment>